<organism evidence="6 7">
    <name type="scientific">Blepharisma stoltei</name>
    <dbReference type="NCBI Taxonomy" id="1481888"/>
    <lineage>
        <taxon>Eukaryota</taxon>
        <taxon>Sar</taxon>
        <taxon>Alveolata</taxon>
        <taxon>Ciliophora</taxon>
        <taxon>Postciliodesmatophora</taxon>
        <taxon>Heterotrichea</taxon>
        <taxon>Heterotrichida</taxon>
        <taxon>Blepharismidae</taxon>
        <taxon>Blepharisma</taxon>
    </lineage>
</organism>
<evidence type="ECO:0000313" key="7">
    <source>
        <dbReference type="Proteomes" id="UP001162131"/>
    </source>
</evidence>
<dbReference type="AlphaFoldDB" id="A0AAU9JFU3"/>
<evidence type="ECO:0000256" key="2">
    <source>
        <dbReference type="ARBA" id="ARBA00022771"/>
    </source>
</evidence>
<evidence type="ECO:0000313" key="6">
    <source>
        <dbReference type="EMBL" id="CAG9319647.1"/>
    </source>
</evidence>
<dbReference type="InterPro" id="IPR000058">
    <property type="entry name" value="Znf_AN1"/>
</dbReference>
<comment type="caution">
    <text evidence="6">The sequence shown here is derived from an EMBL/GenBank/DDBJ whole genome shotgun (WGS) entry which is preliminary data.</text>
</comment>
<evidence type="ECO:0000256" key="3">
    <source>
        <dbReference type="ARBA" id="ARBA00022833"/>
    </source>
</evidence>
<dbReference type="EMBL" id="CAJZBQ010000023">
    <property type="protein sequence ID" value="CAG9319647.1"/>
    <property type="molecule type" value="Genomic_DNA"/>
</dbReference>
<name>A0AAU9JFU3_9CILI</name>
<dbReference type="PROSITE" id="PS51039">
    <property type="entry name" value="ZF_AN1"/>
    <property type="match status" value="1"/>
</dbReference>
<dbReference type="Pfam" id="PF01428">
    <property type="entry name" value="zf-AN1"/>
    <property type="match status" value="1"/>
</dbReference>
<dbReference type="InterPro" id="IPR050652">
    <property type="entry name" value="AN1_A20_ZnFinger"/>
</dbReference>
<evidence type="ECO:0000256" key="1">
    <source>
        <dbReference type="ARBA" id="ARBA00022723"/>
    </source>
</evidence>
<protein>
    <recommendedName>
        <fullName evidence="5">AN1-type domain-containing protein</fullName>
    </recommendedName>
</protein>
<dbReference type="SMART" id="SM00154">
    <property type="entry name" value="ZnF_AN1"/>
    <property type="match status" value="1"/>
</dbReference>
<accession>A0AAU9JFU3</accession>
<dbReference type="PANTHER" id="PTHR10634">
    <property type="entry name" value="AN1-TYPE ZINC FINGER PROTEIN"/>
    <property type="match status" value="1"/>
</dbReference>
<keyword evidence="7" id="KW-1185">Reference proteome</keyword>
<dbReference type="PANTHER" id="PTHR10634:SF67">
    <property type="entry name" value="AN1-TYPE ZINC FINGER PROTEIN 3"/>
    <property type="match status" value="1"/>
</dbReference>
<evidence type="ECO:0000256" key="4">
    <source>
        <dbReference type="PROSITE-ProRule" id="PRU00449"/>
    </source>
</evidence>
<dbReference type="Proteomes" id="UP001162131">
    <property type="component" value="Unassembled WGS sequence"/>
</dbReference>
<evidence type="ECO:0000259" key="5">
    <source>
        <dbReference type="PROSITE" id="PS51039"/>
    </source>
</evidence>
<reference evidence="6" key="1">
    <citation type="submission" date="2021-09" db="EMBL/GenBank/DDBJ databases">
        <authorList>
            <consortium name="AG Swart"/>
            <person name="Singh M."/>
            <person name="Singh A."/>
            <person name="Seah K."/>
            <person name="Emmerich C."/>
        </authorList>
    </citation>
    <scope>NUCLEOTIDE SEQUENCE</scope>
    <source>
        <strain evidence="6">ATCC30299</strain>
    </source>
</reference>
<feature type="domain" description="AN1-type" evidence="5">
    <location>
        <begin position="59"/>
        <end position="105"/>
    </location>
</feature>
<dbReference type="GO" id="GO:0008270">
    <property type="term" value="F:zinc ion binding"/>
    <property type="evidence" value="ECO:0007669"/>
    <property type="project" value="UniProtKB-KW"/>
</dbReference>
<keyword evidence="2 4" id="KW-0863">Zinc-finger</keyword>
<keyword evidence="1" id="KW-0479">Metal-binding</keyword>
<dbReference type="InterPro" id="IPR035896">
    <property type="entry name" value="AN1-like_Znf"/>
</dbReference>
<dbReference type="SUPFAM" id="SSF118310">
    <property type="entry name" value="AN1-like Zinc finger"/>
    <property type="match status" value="1"/>
</dbReference>
<proteinExistence type="predicted"/>
<sequence>MESEMCRSCRVFYGCLGGLCSQCHKKEALKKEATEAVSTLAQVVSTVNLPQDVPPPQPVQDPTHCFACRKRMGPLSFACKCQHSFCSKHRLPEDHQCTFDHRSQGIRKLSESNPLVVAEKFNKL</sequence>
<dbReference type="Gene3D" id="4.10.1110.10">
    <property type="entry name" value="AN1-like Zinc finger"/>
    <property type="match status" value="1"/>
</dbReference>
<keyword evidence="3" id="KW-0862">Zinc</keyword>
<gene>
    <name evidence="6" type="ORF">BSTOLATCC_MIC24198</name>
</gene>